<accession>A0ABW2YDE9</accession>
<keyword evidence="2" id="KW-1133">Transmembrane helix</keyword>
<keyword evidence="2" id="KW-0472">Membrane</keyword>
<feature type="compositionally biased region" description="Pro residues" evidence="1">
    <location>
        <begin position="133"/>
        <end position="148"/>
    </location>
</feature>
<dbReference type="RefSeq" id="WP_386823263.1">
    <property type="nucleotide sequence ID" value="NZ_JBHTIF010000001.1"/>
</dbReference>
<comment type="caution">
    <text evidence="4">The sequence shown here is derived from an EMBL/GenBank/DDBJ whole genome shotgun (WGS) entry which is preliminary data.</text>
</comment>
<evidence type="ECO:0000313" key="4">
    <source>
        <dbReference type="EMBL" id="MFD0725676.1"/>
    </source>
</evidence>
<protein>
    <submittedName>
        <fullName evidence="4">General secretion pathway protein GspB</fullName>
    </submittedName>
</protein>
<feature type="compositionally biased region" description="Pro residues" evidence="1">
    <location>
        <begin position="113"/>
        <end position="126"/>
    </location>
</feature>
<keyword evidence="5" id="KW-1185">Reference proteome</keyword>
<dbReference type="Proteomes" id="UP001597110">
    <property type="component" value="Unassembled WGS sequence"/>
</dbReference>
<proteinExistence type="predicted"/>
<evidence type="ECO:0000256" key="2">
    <source>
        <dbReference type="SAM" id="Phobius"/>
    </source>
</evidence>
<feature type="region of interest" description="Disordered" evidence="1">
    <location>
        <begin position="68"/>
        <end position="155"/>
    </location>
</feature>
<feature type="transmembrane region" description="Helical" evidence="2">
    <location>
        <begin position="42"/>
        <end position="61"/>
    </location>
</feature>
<feature type="compositionally biased region" description="Polar residues" evidence="1">
    <location>
        <begin position="68"/>
        <end position="84"/>
    </location>
</feature>
<evidence type="ECO:0000256" key="1">
    <source>
        <dbReference type="SAM" id="MobiDB-lite"/>
    </source>
</evidence>
<organism evidence="4 5">
    <name type="scientific">Lysobacter brunescens</name>
    <dbReference type="NCBI Taxonomy" id="262323"/>
    <lineage>
        <taxon>Bacteria</taxon>
        <taxon>Pseudomonadati</taxon>
        <taxon>Pseudomonadota</taxon>
        <taxon>Gammaproteobacteria</taxon>
        <taxon>Lysobacterales</taxon>
        <taxon>Lysobacteraceae</taxon>
        <taxon>Lysobacter</taxon>
    </lineage>
</organism>
<dbReference type="EMBL" id="JBHTIF010000001">
    <property type="protein sequence ID" value="MFD0725676.1"/>
    <property type="molecule type" value="Genomic_DNA"/>
</dbReference>
<dbReference type="InterPro" id="IPR032389">
    <property type="entry name" value="GspB_C"/>
</dbReference>
<sequence>MSFILEALRKSEAERRRSETPDLFSAMHDAPAPARERRHAPVWIVGVVGVLSLGVATWLVLQREPVPASTTQIDPAPQATTAETQVAAPDANQAPPPATAPTPPVAPTAIAPSPTPSIATPPPAPAPVAATPVAPPPAPALPEPPTPRPSAARSDAPIALSELDAGSRKQLPALKMSMHMWNQDAGRRFVILDGQRLGEGDLIGEAQVETITRDGVILNWQGARLRLDTR</sequence>
<evidence type="ECO:0000259" key="3">
    <source>
        <dbReference type="Pfam" id="PF16537"/>
    </source>
</evidence>
<feature type="domain" description="Type II secretion system protein GspB C-terminal" evidence="3">
    <location>
        <begin position="171"/>
        <end position="228"/>
    </location>
</feature>
<reference evidence="5" key="1">
    <citation type="journal article" date="2019" name="Int. J. Syst. Evol. Microbiol.">
        <title>The Global Catalogue of Microorganisms (GCM) 10K type strain sequencing project: providing services to taxonomists for standard genome sequencing and annotation.</title>
        <authorList>
            <consortium name="The Broad Institute Genomics Platform"/>
            <consortium name="The Broad Institute Genome Sequencing Center for Infectious Disease"/>
            <person name="Wu L."/>
            <person name="Ma J."/>
        </authorList>
    </citation>
    <scope>NUCLEOTIDE SEQUENCE [LARGE SCALE GENOMIC DNA]</scope>
    <source>
        <strain evidence="5">CCUG 55585</strain>
    </source>
</reference>
<gene>
    <name evidence="4" type="ORF">ACFQ0E_08690</name>
</gene>
<evidence type="ECO:0000313" key="5">
    <source>
        <dbReference type="Proteomes" id="UP001597110"/>
    </source>
</evidence>
<feature type="compositionally biased region" description="Pro residues" evidence="1">
    <location>
        <begin position="94"/>
        <end position="106"/>
    </location>
</feature>
<keyword evidence="2" id="KW-0812">Transmembrane</keyword>
<dbReference type="Pfam" id="PF16537">
    <property type="entry name" value="T2SSB"/>
    <property type="match status" value="1"/>
</dbReference>
<name>A0ABW2YDE9_9GAMM</name>